<evidence type="ECO:0000256" key="7">
    <source>
        <dbReference type="SAM" id="Phobius"/>
    </source>
</evidence>
<protein>
    <submittedName>
        <fullName evidence="8">DoxX family protein</fullName>
    </submittedName>
</protein>
<keyword evidence="3" id="KW-1003">Cell membrane</keyword>
<feature type="transmembrane region" description="Helical" evidence="7">
    <location>
        <begin position="51"/>
        <end position="71"/>
    </location>
</feature>
<evidence type="ECO:0000313" key="8">
    <source>
        <dbReference type="EMBL" id="WPC75119.1"/>
    </source>
</evidence>
<dbReference type="Pfam" id="PF07681">
    <property type="entry name" value="DoxX"/>
    <property type="match status" value="1"/>
</dbReference>
<comment type="subcellular location">
    <subcellularLocation>
        <location evidence="1">Cell membrane</location>
        <topology evidence="1">Multi-pass membrane protein</topology>
    </subcellularLocation>
</comment>
<dbReference type="InterPro" id="IPR051907">
    <property type="entry name" value="DoxX-like_oxidoreductase"/>
</dbReference>
<sequence length="137" mass="14924">MTDSKTTPYAALLLRITLGILFLAHLGLKYFVFTPAGTAQFFQSLSLPGWFAYVTMLWELLGALALITGFYTRISAIVMVPVLLGAIVTVHGPAGFFFTDPNGGWEYPAFWIVGLLALALIGDGPYAIKPTKFNFAK</sequence>
<accession>A0ABZ0QF59</accession>
<evidence type="ECO:0000256" key="3">
    <source>
        <dbReference type="ARBA" id="ARBA00022475"/>
    </source>
</evidence>
<organism evidence="8 9">
    <name type="scientific">Vibrio porteresiae DSM 19223</name>
    <dbReference type="NCBI Taxonomy" id="1123496"/>
    <lineage>
        <taxon>Bacteria</taxon>
        <taxon>Pseudomonadati</taxon>
        <taxon>Pseudomonadota</taxon>
        <taxon>Gammaproteobacteria</taxon>
        <taxon>Vibrionales</taxon>
        <taxon>Vibrionaceae</taxon>
        <taxon>Vibrio</taxon>
    </lineage>
</organism>
<evidence type="ECO:0000256" key="4">
    <source>
        <dbReference type="ARBA" id="ARBA00022692"/>
    </source>
</evidence>
<keyword evidence="4 7" id="KW-0812">Transmembrane</keyword>
<proteinExistence type="inferred from homology"/>
<feature type="transmembrane region" description="Helical" evidence="7">
    <location>
        <begin position="12"/>
        <end position="31"/>
    </location>
</feature>
<gene>
    <name evidence="8" type="ORF">R8Z52_07950</name>
</gene>
<dbReference type="RefSeq" id="WP_261895561.1">
    <property type="nucleotide sequence ID" value="NZ_AP024895.1"/>
</dbReference>
<keyword evidence="9" id="KW-1185">Reference proteome</keyword>
<evidence type="ECO:0000256" key="6">
    <source>
        <dbReference type="ARBA" id="ARBA00023136"/>
    </source>
</evidence>
<reference evidence="8 9" key="1">
    <citation type="submission" date="2023-11" db="EMBL/GenBank/DDBJ databases">
        <title>Plant-associative lifestyle of Vibrio porteresiae and its evolutionary dynamics.</title>
        <authorList>
            <person name="Rameshkumar N."/>
            <person name="Kirti K."/>
        </authorList>
    </citation>
    <scope>NUCLEOTIDE SEQUENCE [LARGE SCALE GENOMIC DNA]</scope>
    <source>
        <strain evidence="8 9">MSSRF30</strain>
    </source>
</reference>
<name>A0ABZ0QF59_9VIBR</name>
<feature type="transmembrane region" description="Helical" evidence="7">
    <location>
        <begin position="78"/>
        <end position="98"/>
    </location>
</feature>
<evidence type="ECO:0000256" key="2">
    <source>
        <dbReference type="ARBA" id="ARBA00006679"/>
    </source>
</evidence>
<evidence type="ECO:0000256" key="5">
    <source>
        <dbReference type="ARBA" id="ARBA00022989"/>
    </source>
</evidence>
<keyword evidence="5 7" id="KW-1133">Transmembrane helix</keyword>
<keyword evidence="6 7" id="KW-0472">Membrane</keyword>
<dbReference type="EMBL" id="CP138203">
    <property type="protein sequence ID" value="WPC75119.1"/>
    <property type="molecule type" value="Genomic_DNA"/>
</dbReference>
<dbReference type="PANTHER" id="PTHR33452">
    <property type="entry name" value="OXIDOREDUCTASE CATD-RELATED"/>
    <property type="match status" value="1"/>
</dbReference>
<evidence type="ECO:0000256" key="1">
    <source>
        <dbReference type="ARBA" id="ARBA00004651"/>
    </source>
</evidence>
<dbReference type="InterPro" id="IPR032808">
    <property type="entry name" value="DoxX"/>
</dbReference>
<dbReference type="Proteomes" id="UP001304071">
    <property type="component" value="Chromosome 1"/>
</dbReference>
<dbReference type="PANTHER" id="PTHR33452:SF1">
    <property type="entry name" value="INNER MEMBRANE PROTEIN YPHA-RELATED"/>
    <property type="match status" value="1"/>
</dbReference>
<comment type="similarity">
    <text evidence="2">Belongs to the DoxX family.</text>
</comment>
<evidence type="ECO:0000313" key="9">
    <source>
        <dbReference type="Proteomes" id="UP001304071"/>
    </source>
</evidence>
<feature type="transmembrane region" description="Helical" evidence="7">
    <location>
        <begin position="110"/>
        <end position="128"/>
    </location>
</feature>